<dbReference type="WBParaSite" id="L893_g28053.t1">
    <property type="protein sequence ID" value="L893_g28053.t1"/>
    <property type="gene ID" value="L893_g28053"/>
</dbReference>
<proteinExistence type="predicted"/>
<reference evidence="2" key="1">
    <citation type="submission" date="2016-11" db="UniProtKB">
        <authorList>
            <consortium name="WormBaseParasite"/>
        </authorList>
    </citation>
    <scope>IDENTIFICATION</scope>
</reference>
<dbReference type="AlphaFoldDB" id="A0A1I7ZN02"/>
<sequence length="128" mass="14967">MESSKPFSVKFVGSSRAYQSTAKRLRQTHGLLAVATRRRDKESLPKRDASLDGFTFDFDHTRRLQASRFMMINGRRRESTRNYDDRNAILVQIGEDGRREDIRRWKVPHIFDHTTVRAETTRSPLSNV</sequence>
<evidence type="ECO:0000313" key="2">
    <source>
        <dbReference type="WBParaSite" id="L893_g28053.t1"/>
    </source>
</evidence>
<evidence type="ECO:0000313" key="1">
    <source>
        <dbReference type="Proteomes" id="UP000095287"/>
    </source>
</evidence>
<name>A0A1I7ZN02_9BILA</name>
<dbReference type="Proteomes" id="UP000095287">
    <property type="component" value="Unplaced"/>
</dbReference>
<protein>
    <submittedName>
        <fullName evidence="2">Uncharacterized protein</fullName>
    </submittedName>
</protein>
<keyword evidence="1" id="KW-1185">Reference proteome</keyword>
<accession>A0A1I7ZN02</accession>
<organism evidence="1 2">
    <name type="scientific">Steinernema glaseri</name>
    <dbReference type="NCBI Taxonomy" id="37863"/>
    <lineage>
        <taxon>Eukaryota</taxon>
        <taxon>Metazoa</taxon>
        <taxon>Ecdysozoa</taxon>
        <taxon>Nematoda</taxon>
        <taxon>Chromadorea</taxon>
        <taxon>Rhabditida</taxon>
        <taxon>Tylenchina</taxon>
        <taxon>Panagrolaimomorpha</taxon>
        <taxon>Strongyloidoidea</taxon>
        <taxon>Steinernematidae</taxon>
        <taxon>Steinernema</taxon>
    </lineage>
</organism>